<dbReference type="PROSITE" id="PS50075">
    <property type="entry name" value="CARRIER"/>
    <property type="match status" value="1"/>
</dbReference>
<evidence type="ECO:0000256" key="3">
    <source>
        <dbReference type="ARBA" id="ARBA00022553"/>
    </source>
</evidence>
<dbReference type="InterPro" id="IPR036736">
    <property type="entry name" value="ACP-like_sf"/>
</dbReference>
<evidence type="ECO:0000256" key="2">
    <source>
        <dbReference type="ARBA" id="ARBA00022450"/>
    </source>
</evidence>
<keyword evidence="3" id="KW-0597">Phosphoprotein</keyword>
<dbReference type="RefSeq" id="WP_030474552.1">
    <property type="nucleotide sequence ID" value="NZ_FNET01000005.1"/>
</dbReference>
<dbReference type="AlphaFoldDB" id="A0A1G9B736"/>
<dbReference type="GO" id="GO:0031177">
    <property type="term" value="F:phosphopantetheine binding"/>
    <property type="evidence" value="ECO:0007669"/>
    <property type="project" value="InterPro"/>
</dbReference>
<reference evidence="6" key="1">
    <citation type="submission" date="2016-10" db="EMBL/GenBank/DDBJ databases">
        <authorList>
            <person name="Varghese N."/>
            <person name="Submissions S."/>
        </authorList>
    </citation>
    <scope>NUCLEOTIDE SEQUENCE [LARGE SCALE GENOMIC DNA]</scope>
    <source>
        <strain evidence="6">DSM 44796</strain>
    </source>
</reference>
<dbReference type="PANTHER" id="PTHR44845:SF6">
    <property type="entry name" value="BETA-ALANINE-ACTIVATING ENZYME"/>
    <property type="match status" value="1"/>
</dbReference>
<dbReference type="FunFam" id="1.10.1200.10:FF:000016">
    <property type="entry name" value="Non-ribosomal peptide synthase"/>
    <property type="match status" value="1"/>
</dbReference>
<evidence type="ECO:0000256" key="1">
    <source>
        <dbReference type="ARBA" id="ARBA00001957"/>
    </source>
</evidence>
<sequence length="81" mass="9079">MSWQEDAVAERETELCDLFGEVLGVPGIEPDDHFFDLGGHSLLASKLVKQVHERYGIRVPLRSFYEDPTARAVAKHLDQAA</sequence>
<dbReference type="Pfam" id="PF00550">
    <property type="entry name" value="PP-binding"/>
    <property type="match status" value="1"/>
</dbReference>
<feature type="domain" description="Carrier" evidence="4">
    <location>
        <begin position="6"/>
        <end position="81"/>
    </location>
</feature>
<evidence type="ECO:0000313" key="6">
    <source>
        <dbReference type="Proteomes" id="UP000199682"/>
    </source>
</evidence>
<dbReference type="SMART" id="SM00823">
    <property type="entry name" value="PKS_PP"/>
    <property type="match status" value="1"/>
</dbReference>
<gene>
    <name evidence="5" type="ORF">SAMN04488074_105246</name>
</gene>
<proteinExistence type="predicted"/>
<dbReference type="InterPro" id="IPR020806">
    <property type="entry name" value="PKS_PP-bd"/>
</dbReference>
<dbReference type="InterPro" id="IPR009081">
    <property type="entry name" value="PP-bd_ACP"/>
</dbReference>
<dbReference type="Gene3D" id="3.40.50.1820">
    <property type="entry name" value="alpha/beta hydrolase"/>
    <property type="match status" value="1"/>
</dbReference>
<dbReference type="SUPFAM" id="SSF47336">
    <property type="entry name" value="ACP-like"/>
    <property type="match status" value="1"/>
</dbReference>
<dbReference type="InterPro" id="IPR029058">
    <property type="entry name" value="AB_hydrolase_fold"/>
</dbReference>
<organism evidence="5 6">
    <name type="scientific">Lentzea albidocapillata subsp. violacea</name>
    <dbReference type="NCBI Taxonomy" id="128104"/>
    <lineage>
        <taxon>Bacteria</taxon>
        <taxon>Bacillati</taxon>
        <taxon>Actinomycetota</taxon>
        <taxon>Actinomycetes</taxon>
        <taxon>Pseudonocardiales</taxon>
        <taxon>Pseudonocardiaceae</taxon>
        <taxon>Lentzea</taxon>
    </lineage>
</organism>
<dbReference type="PANTHER" id="PTHR44845">
    <property type="entry name" value="CARRIER DOMAIN-CONTAINING PROTEIN"/>
    <property type="match status" value="1"/>
</dbReference>
<evidence type="ECO:0000313" key="5">
    <source>
        <dbReference type="EMBL" id="SDK35366.1"/>
    </source>
</evidence>
<dbReference type="EMBL" id="FNET01000005">
    <property type="protein sequence ID" value="SDK35366.1"/>
    <property type="molecule type" value="Genomic_DNA"/>
</dbReference>
<keyword evidence="2" id="KW-0596">Phosphopantetheine</keyword>
<comment type="cofactor">
    <cofactor evidence="1">
        <name>pantetheine 4'-phosphate</name>
        <dbReference type="ChEBI" id="CHEBI:47942"/>
    </cofactor>
</comment>
<protein>
    <submittedName>
        <fullName evidence="5">Phosphopantetheine attachment site</fullName>
    </submittedName>
</protein>
<dbReference type="GO" id="GO:0072330">
    <property type="term" value="P:monocarboxylic acid biosynthetic process"/>
    <property type="evidence" value="ECO:0007669"/>
    <property type="project" value="UniProtKB-ARBA"/>
</dbReference>
<dbReference type="GO" id="GO:0044550">
    <property type="term" value="P:secondary metabolite biosynthetic process"/>
    <property type="evidence" value="ECO:0007669"/>
    <property type="project" value="UniProtKB-ARBA"/>
</dbReference>
<name>A0A1G9B736_9PSEU</name>
<evidence type="ECO:0000259" key="4">
    <source>
        <dbReference type="PROSITE" id="PS50075"/>
    </source>
</evidence>
<accession>A0A1G9B736</accession>
<dbReference type="Proteomes" id="UP000199682">
    <property type="component" value="Unassembled WGS sequence"/>
</dbReference>